<accession>A0ABU8KI93</accession>
<proteinExistence type="predicted"/>
<dbReference type="EMBL" id="JAPYKO010000022">
    <property type="protein sequence ID" value="MEI9405410.1"/>
    <property type="molecule type" value="Genomic_DNA"/>
</dbReference>
<keyword evidence="2" id="KW-1185">Reference proteome</keyword>
<sequence length="77" mass="8607">MRASSFFDFPSETNFTDSDSNWVFGAVNKHLRRRRLRGTVFLGEGGGVTLKQARPATSSGLLSRLRSCIATEYVHLE</sequence>
<organism evidence="1 2">
    <name type="scientific">Mesorhizobium argentiipisi</name>
    <dbReference type="NCBI Taxonomy" id="3015175"/>
    <lineage>
        <taxon>Bacteria</taxon>
        <taxon>Pseudomonadati</taxon>
        <taxon>Pseudomonadota</taxon>
        <taxon>Alphaproteobacteria</taxon>
        <taxon>Hyphomicrobiales</taxon>
        <taxon>Phyllobacteriaceae</taxon>
        <taxon>Mesorhizobium</taxon>
    </lineage>
</organism>
<name>A0ABU8KI93_9HYPH</name>
<comment type="caution">
    <text evidence="1">The sequence shown here is derived from an EMBL/GenBank/DDBJ whole genome shotgun (WGS) entry which is preliminary data.</text>
</comment>
<dbReference type="Proteomes" id="UP001366503">
    <property type="component" value="Unassembled WGS sequence"/>
</dbReference>
<reference evidence="1 2" key="1">
    <citation type="submission" date="2022-12" db="EMBL/GenBank/DDBJ databases">
        <authorList>
            <person name="Muema E."/>
        </authorList>
    </citation>
    <scope>NUCLEOTIDE SEQUENCE [LARGE SCALE GENOMIC DNA]</scope>
    <source>
        <strain evidence="2">1330</strain>
    </source>
</reference>
<dbReference type="RefSeq" id="WP_337095607.1">
    <property type="nucleotide sequence ID" value="NZ_JAPYKO010000022.1"/>
</dbReference>
<gene>
    <name evidence="1" type="ORF">O7A05_25060</name>
</gene>
<protein>
    <submittedName>
        <fullName evidence="1">Uncharacterized protein</fullName>
    </submittedName>
</protein>
<evidence type="ECO:0000313" key="1">
    <source>
        <dbReference type="EMBL" id="MEI9405410.1"/>
    </source>
</evidence>
<evidence type="ECO:0000313" key="2">
    <source>
        <dbReference type="Proteomes" id="UP001366503"/>
    </source>
</evidence>